<dbReference type="Proteomes" id="UP001180453">
    <property type="component" value="Unassembled WGS sequence"/>
</dbReference>
<evidence type="ECO:0000256" key="1">
    <source>
        <dbReference type="ARBA" id="ARBA00022553"/>
    </source>
</evidence>
<organism evidence="5 6">
    <name type="scientific">Roseateles saccharophilus</name>
    <name type="common">Pseudomonas saccharophila</name>
    <dbReference type="NCBI Taxonomy" id="304"/>
    <lineage>
        <taxon>Bacteria</taxon>
        <taxon>Pseudomonadati</taxon>
        <taxon>Pseudomonadota</taxon>
        <taxon>Betaproteobacteria</taxon>
        <taxon>Burkholderiales</taxon>
        <taxon>Sphaerotilaceae</taxon>
        <taxon>Roseateles</taxon>
    </lineage>
</organism>
<evidence type="ECO:0000313" key="6">
    <source>
        <dbReference type="Proteomes" id="UP001180453"/>
    </source>
</evidence>
<dbReference type="InterPro" id="IPR001789">
    <property type="entry name" value="Sig_transdc_resp-reg_receiver"/>
</dbReference>
<gene>
    <name evidence="5" type="ORF">J2X20_002552</name>
</gene>
<accession>A0ABU1YM07</accession>
<dbReference type="SUPFAM" id="SSF52172">
    <property type="entry name" value="CheY-like"/>
    <property type="match status" value="1"/>
</dbReference>
<reference evidence="5 6" key="1">
    <citation type="submission" date="2023-07" db="EMBL/GenBank/DDBJ databases">
        <title>Sorghum-associated microbial communities from plants grown in Nebraska, USA.</title>
        <authorList>
            <person name="Schachtman D."/>
        </authorList>
    </citation>
    <scope>NUCLEOTIDE SEQUENCE [LARGE SCALE GENOMIC DNA]</scope>
    <source>
        <strain evidence="5 6">BE314</strain>
    </source>
</reference>
<dbReference type="SMART" id="SM00448">
    <property type="entry name" value="REC"/>
    <property type="match status" value="1"/>
</dbReference>
<evidence type="ECO:0000259" key="4">
    <source>
        <dbReference type="PROSITE" id="PS50110"/>
    </source>
</evidence>
<keyword evidence="6" id="KW-1185">Reference proteome</keyword>
<comment type="caution">
    <text evidence="5">The sequence shown here is derived from an EMBL/GenBank/DDBJ whole genome shotgun (WGS) entry which is preliminary data.</text>
</comment>
<dbReference type="InterPro" id="IPR011006">
    <property type="entry name" value="CheY-like_superfamily"/>
</dbReference>
<name>A0ABU1YM07_ROSSA</name>
<evidence type="ECO:0000256" key="2">
    <source>
        <dbReference type="ARBA" id="ARBA00023012"/>
    </source>
</evidence>
<keyword evidence="2" id="KW-0902">Two-component regulatory system</keyword>
<dbReference type="PANTHER" id="PTHR45339:SF1">
    <property type="entry name" value="HYBRID SIGNAL TRANSDUCTION HISTIDINE KINASE J"/>
    <property type="match status" value="1"/>
</dbReference>
<keyword evidence="1 3" id="KW-0597">Phosphoprotein</keyword>
<dbReference type="RefSeq" id="WP_310265240.1">
    <property type="nucleotide sequence ID" value="NZ_JAVDXU010000002.1"/>
</dbReference>
<dbReference type="EMBL" id="JAVDXU010000002">
    <property type="protein sequence ID" value="MDR7269894.1"/>
    <property type="molecule type" value="Genomic_DNA"/>
</dbReference>
<proteinExistence type="predicted"/>
<dbReference type="PANTHER" id="PTHR45339">
    <property type="entry name" value="HYBRID SIGNAL TRANSDUCTION HISTIDINE KINASE J"/>
    <property type="match status" value="1"/>
</dbReference>
<feature type="modified residue" description="4-aspartylphosphate" evidence="3">
    <location>
        <position position="54"/>
    </location>
</feature>
<protein>
    <submittedName>
        <fullName evidence="5">CheY-like chemotaxis protein</fullName>
    </submittedName>
</protein>
<sequence length="122" mass="13226">MTLPRVLLVEDNATNAYLARYVLEAAGFEVDWAVNGQLALEAAAAQRPDIILMDLRMPVLDGYEATRRFKADPALRDVPVLAMSAQAMPEERARALAAGCAAHIGKPIDVATLADQVRAWLP</sequence>
<evidence type="ECO:0000313" key="5">
    <source>
        <dbReference type="EMBL" id="MDR7269894.1"/>
    </source>
</evidence>
<dbReference type="PROSITE" id="PS50110">
    <property type="entry name" value="RESPONSE_REGULATORY"/>
    <property type="match status" value="1"/>
</dbReference>
<dbReference type="Pfam" id="PF00072">
    <property type="entry name" value="Response_reg"/>
    <property type="match status" value="1"/>
</dbReference>
<feature type="domain" description="Response regulatory" evidence="4">
    <location>
        <begin position="5"/>
        <end position="121"/>
    </location>
</feature>
<evidence type="ECO:0000256" key="3">
    <source>
        <dbReference type="PROSITE-ProRule" id="PRU00169"/>
    </source>
</evidence>
<dbReference type="Gene3D" id="3.40.50.2300">
    <property type="match status" value="1"/>
</dbReference>